<keyword evidence="2" id="KW-1185">Reference proteome</keyword>
<dbReference type="AlphaFoldDB" id="G6YHB1"/>
<proteinExistence type="predicted"/>
<organism evidence="1 2">
    <name type="scientific">Mesorhizobium amorphae CCNWGS0123</name>
    <dbReference type="NCBI Taxonomy" id="1082933"/>
    <lineage>
        <taxon>Bacteria</taxon>
        <taxon>Pseudomonadati</taxon>
        <taxon>Pseudomonadota</taxon>
        <taxon>Alphaproteobacteria</taxon>
        <taxon>Hyphomicrobiales</taxon>
        <taxon>Phyllobacteriaceae</taxon>
        <taxon>Mesorhizobium</taxon>
    </lineage>
</organism>
<name>G6YHB1_9HYPH</name>
<evidence type="ECO:0000313" key="2">
    <source>
        <dbReference type="Proteomes" id="UP000002949"/>
    </source>
</evidence>
<dbReference type="EMBL" id="AGSN01000184">
    <property type="protein sequence ID" value="EHH07868.1"/>
    <property type="molecule type" value="Genomic_DNA"/>
</dbReference>
<sequence>MQSHIKLCFRDCVLVMLGRDVVDTPLSWPCIQVGHDLPMRWESVCLPAPGFLIGEPGFAFVMPRAFFSAWRFILRQ</sequence>
<evidence type="ECO:0000313" key="1">
    <source>
        <dbReference type="EMBL" id="EHH07868.1"/>
    </source>
</evidence>
<accession>G6YHB1</accession>
<protein>
    <submittedName>
        <fullName evidence="1">Uncharacterized protein</fullName>
    </submittedName>
</protein>
<gene>
    <name evidence="1" type="ORF">MEA186_26891</name>
</gene>
<dbReference type="Proteomes" id="UP000002949">
    <property type="component" value="Unassembled WGS sequence"/>
</dbReference>
<reference evidence="1 2" key="1">
    <citation type="journal article" date="2012" name="J. Bacteriol.">
        <title>Draft Genome Sequence of Plant Growth-Promoting Rhizobium Mesorhizobium amorphae, Isolated from Zinc-Lead Mine Tailings.</title>
        <authorList>
            <person name="Hao X."/>
            <person name="Lin Y."/>
            <person name="Johnstone L."/>
            <person name="Baltrus D.A."/>
            <person name="Miller S.J."/>
            <person name="Wei G."/>
            <person name="Rensing C."/>
        </authorList>
    </citation>
    <scope>NUCLEOTIDE SEQUENCE [LARGE SCALE GENOMIC DNA]</scope>
    <source>
        <strain evidence="1 2">CCNWGS0123</strain>
    </source>
</reference>